<accession>A0A376ZM31</accession>
<evidence type="ECO:0008006" key="3">
    <source>
        <dbReference type="Google" id="ProtNLM"/>
    </source>
</evidence>
<organism evidence="1 2">
    <name type="scientific">Escherichia coli</name>
    <dbReference type="NCBI Taxonomy" id="562"/>
    <lineage>
        <taxon>Bacteria</taxon>
        <taxon>Pseudomonadati</taxon>
        <taxon>Pseudomonadota</taxon>
        <taxon>Gammaproteobacteria</taxon>
        <taxon>Enterobacterales</taxon>
        <taxon>Enterobacteriaceae</taxon>
        <taxon>Escherichia</taxon>
    </lineage>
</organism>
<dbReference type="Proteomes" id="UP000254503">
    <property type="component" value="Unassembled WGS sequence"/>
</dbReference>
<evidence type="ECO:0000313" key="1">
    <source>
        <dbReference type="EMBL" id="STK66069.1"/>
    </source>
</evidence>
<protein>
    <recommendedName>
        <fullName evidence="3">LuxR family transcriptional regulator</fullName>
    </recommendedName>
</protein>
<evidence type="ECO:0000313" key="2">
    <source>
        <dbReference type="Proteomes" id="UP000254503"/>
    </source>
</evidence>
<dbReference type="EMBL" id="UGDD01000003">
    <property type="protein sequence ID" value="STK66069.1"/>
    <property type="molecule type" value="Genomic_DNA"/>
</dbReference>
<sequence>MLIILVTKDKFLEAGFITLMGNVNVIMGRDLFTLDNKRDILNNDNFIIFCDEQFIRLMSCIFCGRHFSIISTNKVKSISDIITHIRRGVYCYGDSFCSLSMREMVVLFSHIFS</sequence>
<gene>
    <name evidence="1" type="ORF">NCTC9045_05899</name>
</gene>
<name>A0A376ZM31_ECOLX</name>
<reference evidence="1 2" key="1">
    <citation type="submission" date="2018-06" db="EMBL/GenBank/DDBJ databases">
        <authorList>
            <consortium name="Pathogen Informatics"/>
            <person name="Doyle S."/>
        </authorList>
    </citation>
    <scope>NUCLEOTIDE SEQUENCE [LARGE SCALE GENOMIC DNA]</scope>
    <source>
        <strain evidence="1 2">NCTC9045</strain>
    </source>
</reference>
<proteinExistence type="predicted"/>
<dbReference type="AlphaFoldDB" id="A0A376ZM31"/>